<evidence type="ECO:0000256" key="4">
    <source>
        <dbReference type="ARBA" id="ARBA00022989"/>
    </source>
</evidence>
<accession>A0A6A6BME7</accession>
<dbReference type="GeneID" id="54293672"/>
<feature type="domain" description="Major facilitator superfamily (MFS) profile" evidence="7">
    <location>
        <begin position="1"/>
        <end position="366"/>
    </location>
</feature>
<gene>
    <name evidence="8" type="ORF">K452DRAFT_211043</name>
</gene>
<feature type="non-terminal residue" evidence="8">
    <location>
        <position position="366"/>
    </location>
</feature>
<keyword evidence="5 6" id="KW-0472">Membrane</keyword>
<feature type="transmembrane region" description="Helical" evidence="6">
    <location>
        <begin position="244"/>
        <end position="261"/>
    </location>
</feature>
<dbReference type="Pfam" id="PF07690">
    <property type="entry name" value="MFS_1"/>
    <property type="match status" value="1"/>
</dbReference>
<sequence length="366" mass="39816">RNFFLISCVVLCEPISSTMLLPFVYFMVKDFGYAEEKIGSRAGIITSCFFVVQMFSTPLWSMWSNRAGRKVTLLTGLFFTAVGMVLFGLSRSLVKAILARSFCGLLNGNFPVARTMVGELAEKSGTDKGKAFSLFGFTLAAGWLLGPMIGGGLARPAIQFGVSGPKDVFVHFPYLLPCLCGGLINLVVFVASWCLLEDTKPSLPKDVRPNSAETDPLLDPGQVEEAGAGCTPNSGSPSVSNRRVYILCLVSVLFFFTHAILFDELFSLFTAYSLSFEPGDIASALIVSGPAMLISMLGFPPVHKRVSSLQLYRWSSFVFVIIYPLFSLVPHVKHAGNGWVWASLVILIALRYSTLVVSLTSVNILV</sequence>
<dbReference type="GO" id="GO:0022857">
    <property type="term" value="F:transmembrane transporter activity"/>
    <property type="evidence" value="ECO:0007669"/>
    <property type="project" value="InterPro"/>
</dbReference>
<comment type="subcellular location">
    <subcellularLocation>
        <location evidence="1">Membrane</location>
        <topology evidence="1">Multi-pass membrane protein</topology>
    </subcellularLocation>
</comment>
<keyword evidence="2" id="KW-0813">Transport</keyword>
<feature type="non-terminal residue" evidence="8">
    <location>
        <position position="1"/>
    </location>
</feature>
<dbReference type="InterPro" id="IPR001958">
    <property type="entry name" value="Tet-R_TetA/multi-R_MdtG-like"/>
</dbReference>
<dbReference type="InterPro" id="IPR011701">
    <property type="entry name" value="MFS"/>
</dbReference>
<evidence type="ECO:0000313" key="9">
    <source>
        <dbReference type="Proteomes" id="UP000799438"/>
    </source>
</evidence>
<evidence type="ECO:0000256" key="1">
    <source>
        <dbReference type="ARBA" id="ARBA00004141"/>
    </source>
</evidence>
<evidence type="ECO:0000256" key="3">
    <source>
        <dbReference type="ARBA" id="ARBA00022692"/>
    </source>
</evidence>
<dbReference type="RefSeq" id="XP_033401021.1">
    <property type="nucleotide sequence ID" value="XM_033536176.1"/>
</dbReference>
<dbReference type="SUPFAM" id="SSF103473">
    <property type="entry name" value="MFS general substrate transporter"/>
    <property type="match status" value="1"/>
</dbReference>
<feature type="transmembrane region" description="Helical" evidence="6">
    <location>
        <begin position="38"/>
        <end position="59"/>
    </location>
</feature>
<dbReference type="InterPro" id="IPR036259">
    <property type="entry name" value="MFS_trans_sf"/>
</dbReference>
<dbReference type="PANTHER" id="PTHR23504">
    <property type="entry name" value="MAJOR FACILITATOR SUPERFAMILY DOMAIN-CONTAINING PROTEIN 10"/>
    <property type="match status" value="1"/>
</dbReference>
<dbReference type="GO" id="GO:0016020">
    <property type="term" value="C:membrane"/>
    <property type="evidence" value="ECO:0007669"/>
    <property type="project" value="UniProtKB-SubCell"/>
</dbReference>
<evidence type="ECO:0000313" key="8">
    <source>
        <dbReference type="EMBL" id="KAF2145309.1"/>
    </source>
</evidence>
<keyword evidence="4 6" id="KW-1133">Transmembrane helix</keyword>
<dbReference type="AlphaFoldDB" id="A0A6A6BME7"/>
<feature type="transmembrane region" description="Helical" evidence="6">
    <location>
        <begin position="311"/>
        <end position="332"/>
    </location>
</feature>
<evidence type="ECO:0000256" key="2">
    <source>
        <dbReference type="ARBA" id="ARBA00022448"/>
    </source>
</evidence>
<dbReference type="InterPro" id="IPR020846">
    <property type="entry name" value="MFS_dom"/>
</dbReference>
<dbReference type="OrthoDB" id="419616at2759"/>
<feature type="transmembrane region" description="Helical" evidence="6">
    <location>
        <begin position="134"/>
        <end position="154"/>
    </location>
</feature>
<keyword evidence="3 6" id="KW-0812">Transmembrane</keyword>
<dbReference type="EMBL" id="ML995477">
    <property type="protein sequence ID" value="KAF2145309.1"/>
    <property type="molecule type" value="Genomic_DNA"/>
</dbReference>
<reference evidence="8" key="1">
    <citation type="journal article" date="2020" name="Stud. Mycol.">
        <title>101 Dothideomycetes genomes: a test case for predicting lifestyles and emergence of pathogens.</title>
        <authorList>
            <person name="Haridas S."/>
            <person name="Albert R."/>
            <person name="Binder M."/>
            <person name="Bloem J."/>
            <person name="Labutti K."/>
            <person name="Salamov A."/>
            <person name="Andreopoulos B."/>
            <person name="Baker S."/>
            <person name="Barry K."/>
            <person name="Bills G."/>
            <person name="Bluhm B."/>
            <person name="Cannon C."/>
            <person name="Castanera R."/>
            <person name="Culley D."/>
            <person name="Daum C."/>
            <person name="Ezra D."/>
            <person name="Gonzalez J."/>
            <person name="Henrissat B."/>
            <person name="Kuo A."/>
            <person name="Liang C."/>
            <person name="Lipzen A."/>
            <person name="Lutzoni F."/>
            <person name="Magnuson J."/>
            <person name="Mondo S."/>
            <person name="Nolan M."/>
            <person name="Ohm R."/>
            <person name="Pangilinan J."/>
            <person name="Park H.-J."/>
            <person name="Ramirez L."/>
            <person name="Alfaro M."/>
            <person name="Sun H."/>
            <person name="Tritt A."/>
            <person name="Yoshinaga Y."/>
            <person name="Zwiers L.-H."/>
            <person name="Turgeon B."/>
            <person name="Goodwin S."/>
            <person name="Spatafora J."/>
            <person name="Crous P."/>
            <person name="Grigoriev I."/>
        </authorList>
    </citation>
    <scope>NUCLEOTIDE SEQUENCE</scope>
    <source>
        <strain evidence="8">CBS 121167</strain>
    </source>
</reference>
<evidence type="ECO:0000256" key="6">
    <source>
        <dbReference type="SAM" id="Phobius"/>
    </source>
</evidence>
<feature type="transmembrane region" description="Helical" evidence="6">
    <location>
        <begin position="338"/>
        <end position="365"/>
    </location>
</feature>
<keyword evidence="9" id="KW-1185">Reference proteome</keyword>
<evidence type="ECO:0000256" key="5">
    <source>
        <dbReference type="ARBA" id="ARBA00023136"/>
    </source>
</evidence>
<evidence type="ECO:0000259" key="7">
    <source>
        <dbReference type="PROSITE" id="PS50850"/>
    </source>
</evidence>
<feature type="transmembrane region" description="Helical" evidence="6">
    <location>
        <begin position="71"/>
        <end position="90"/>
    </location>
</feature>
<dbReference type="Gene3D" id="1.20.1250.20">
    <property type="entry name" value="MFS general substrate transporter like domains"/>
    <property type="match status" value="1"/>
</dbReference>
<feature type="transmembrane region" description="Helical" evidence="6">
    <location>
        <begin position="174"/>
        <end position="196"/>
    </location>
</feature>
<dbReference type="Proteomes" id="UP000799438">
    <property type="component" value="Unassembled WGS sequence"/>
</dbReference>
<dbReference type="PROSITE" id="PS50850">
    <property type="entry name" value="MFS"/>
    <property type="match status" value="1"/>
</dbReference>
<organism evidence="8 9">
    <name type="scientific">Aplosporella prunicola CBS 121167</name>
    <dbReference type="NCBI Taxonomy" id="1176127"/>
    <lineage>
        <taxon>Eukaryota</taxon>
        <taxon>Fungi</taxon>
        <taxon>Dikarya</taxon>
        <taxon>Ascomycota</taxon>
        <taxon>Pezizomycotina</taxon>
        <taxon>Dothideomycetes</taxon>
        <taxon>Dothideomycetes incertae sedis</taxon>
        <taxon>Botryosphaeriales</taxon>
        <taxon>Aplosporellaceae</taxon>
        <taxon>Aplosporella</taxon>
    </lineage>
</organism>
<name>A0A6A6BME7_9PEZI</name>
<dbReference type="PANTHER" id="PTHR23504:SF15">
    <property type="entry name" value="MAJOR FACILITATOR SUPERFAMILY (MFS) PROFILE DOMAIN-CONTAINING PROTEIN"/>
    <property type="match status" value="1"/>
</dbReference>
<proteinExistence type="predicted"/>
<feature type="transmembrane region" description="Helical" evidence="6">
    <location>
        <begin position="281"/>
        <end position="299"/>
    </location>
</feature>
<dbReference type="PRINTS" id="PR01035">
    <property type="entry name" value="TCRTETA"/>
</dbReference>
<protein>
    <recommendedName>
        <fullName evidence="7">Major facilitator superfamily (MFS) profile domain-containing protein</fullName>
    </recommendedName>
</protein>